<gene>
    <name evidence="1" type="ORF">AB1300_14410</name>
</gene>
<evidence type="ECO:0000313" key="1">
    <source>
        <dbReference type="EMBL" id="MEX3746331.1"/>
    </source>
</evidence>
<proteinExistence type="predicted"/>
<accession>A0ABV3VZR9</accession>
<reference evidence="1 2" key="1">
    <citation type="submission" date="2024-07" db="EMBL/GenBank/DDBJ databases">
        <title>Characterization of a bacterium isolated from hydrolysated instant sea cucumber by whole-genome sequencing and metabolomics.</title>
        <authorList>
            <person name="Luo X."/>
            <person name="Zhang Z."/>
            <person name="Zheng Z."/>
            <person name="Zhang W."/>
            <person name="Ming T."/>
            <person name="Jiao L."/>
            <person name="Su X."/>
            <person name="Kong F."/>
            <person name="Xu J."/>
        </authorList>
    </citation>
    <scope>NUCLEOTIDE SEQUENCE [LARGE SCALE GENOMIC DNA]</scope>
    <source>
        <strain evidence="1 2">XL-2024</strain>
    </source>
</reference>
<organism evidence="1 2">
    <name type="scientific">Lysinibacillus xylanilyticus</name>
    <dbReference type="NCBI Taxonomy" id="582475"/>
    <lineage>
        <taxon>Bacteria</taxon>
        <taxon>Bacillati</taxon>
        <taxon>Bacillota</taxon>
        <taxon>Bacilli</taxon>
        <taxon>Bacillales</taxon>
        <taxon>Bacillaceae</taxon>
        <taxon>Lysinibacillus</taxon>
    </lineage>
</organism>
<dbReference type="Proteomes" id="UP001558534">
    <property type="component" value="Unassembled WGS sequence"/>
</dbReference>
<sequence>MITLSDIDIERTSKLLEALSDFFRESFKFQNVVYSQFVG</sequence>
<keyword evidence="2" id="KW-1185">Reference proteome</keyword>
<dbReference type="EMBL" id="JBFRHK010000008">
    <property type="protein sequence ID" value="MEX3746331.1"/>
    <property type="molecule type" value="Genomic_DNA"/>
</dbReference>
<comment type="caution">
    <text evidence="1">The sequence shown here is derived from an EMBL/GenBank/DDBJ whole genome shotgun (WGS) entry which is preliminary data.</text>
</comment>
<evidence type="ECO:0008006" key="3">
    <source>
        <dbReference type="Google" id="ProtNLM"/>
    </source>
</evidence>
<evidence type="ECO:0000313" key="2">
    <source>
        <dbReference type="Proteomes" id="UP001558534"/>
    </source>
</evidence>
<protein>
    <recommendedName>
        <fullName evidence="3">GNAT family N-acetyltransferase</fullName>
    </recommendedName>
</protein>
<name>A0ABV3VZR9_9BACI</name>